<reference evidence="2" key="1">
    <citation type="submission" date="2020-06" db="EMBL/GenBank/DDBJ databases">
        <authorList>
            <person name="Li T."/>
            <person name="Hu X."/>
            <person name="Zhang T."/>
            <person name="Song X."/>
            <person name="Zhang H."/>
            <person name="Dai N."/>
            <person name="Sheng W."/>
            <person name="Hou X."/>
            <person name="Wei L."/>
        </authorList>
    </citation>
    <scope>NUCLEOTIDE SEQUENCE</scope>
    <source>
        <strain evidence="2">G02</strain>
        <tissue evidence="2">Leaf</tissue>
    </source>
</reference>
<protein>
    <submittedName>
        <fullName evidence="2">Uncharacterized protein</fullName>
    </submittedName>
</protein>
<evidence type="ECO:0000256" key="1">
    <source>
        <dbReference type="SAM" id="MobiDB-lite"/>
    </source>
</evidence>
<proteinExistence type="predicted"/>
<evidence type="ECO:0000313" key="2">
    <source>
        <dbReference type="EMBL" id="KAL0313624.1"/>
    </source>
</evidence>
<dbReference type="AlphaFoldDB" id="A0AAW2L3Y2"/>
<name>A0AAW2L3Y2_SESRA</name>
<feature type="region of interest" description="Disordered" evidence="1">
    <location>
        <begin position="8"/>
        <end position="42"/>
    </location>
</feature>
<gene>
    <name evidence="2" type="ORF">Sradi_5761700</name>
</gene>
<dbReference type="EMBL" id="JACGWJ010000026">
    <property type="protein sequence ID" value="KAL0313624.1"/>
    <property type="molecule type" value="Genomic_DNA"/>
</dbReference>
<accession>A0AAW2L3Y2</accession>
<sequence length="82" mass="9053">MKVFEEVLSLGRSSTGPKALGRGGMDTGMDLSSNRNKRRPDSDLQSLGVARYFSILLLIHGIIRILHRNSHLELKFSTDGAN</sequence>
<reference evidence="2" key="2">
    <citation type="journal article" date="2024" name="Plant">
        <title>Genomic evolution and insights into agronomic trait innovations of Sesamum species.</title>
        <authorList>
            <person name="Miao H."/>
            <person name="Wang L."/>
            <person name="Qu L."/>
            <person name="Liu H."/>
            <person name="Sun Y."/>
            <person name="Le M."/>
            <person name="Wang Q."/>
            <person name="Wei S."/>
            <person name="Zheng Y."/>
            <person name="Lin W."/>
            <person name="Duan Y."/>
            <person name="Cao H."/>
            <person name="Xiong S."/>
            <person name="Wang X."/>
            <person name="Wei L."/>
            <person name="Li C."/>
            <person name="Ma Q."/>
            <person name="Ju M."/>
            <person name="Zhao R."/>
            <person name="Li G."/>
            <person name="Mu C."/>
            <person name="Tian Q."/>
            <person name="Mei H."/>
            <person name="Zhang T."/>
            <person name="Gao T."/>
            <person name="Zhang H."/>
        </authorList>
    </citation>
    <scope>NUCLEOTIDE SEQUENCE</scope>
    <source>
        <strain evidence="2">G02</strain>
    </source>
</reference>
<organism evidence="2">
    <name type="scientific">Sesamum radiatum</name>
    <name type="common">Black benniseed</name>
    <dbReference type="NCBI Taxonomy" id="300843"/>
    <lineage>
        <taxon>Eukaryota</taxon>
        <taxon>Viridiplantae</taxon>
        <taxon>Streptophyta</taxon>
        <taxon>Embryophyta</taxon>
        <taxon>Tracheophyta</taxon>
        <taxon>Spermatophyta</taxon>
        <taxon>Magnoliopsida</taxon>
        <taxon>eudicotyledons</taxon>
        <taxon>Gunneridae</taxon>
        <taxon>Pentapetalae</taxon>
        <taxon>asterids</taxon>
        <taxon>lamiids</taxon>
        <taxon>Lamiales</taxon>
        <taxon>Pedaliaceae</taxon>
        <taxon>Sesamum</taxon>
    </lineage>
</organism>
<comment type="caution">
    <text evidence="2">The sequence shown here is derived from an EMBL/GenBank/DDBJ whole genome shotgun (WGS) entry which is preliminary data.</text>
</comment>